<sequence length="304" mass="34477">MNSRAFTRYKTLPLKEAVQCIVKQHCKRHGNNCDGNDLYAWTADELQGQKMCQSICLSAVNNSRISDPYLLRTYNHRYNVAPEWVHRHNEGPCYLSIPMTMLATSAAPFYFKPLKVSISGKTLLFKDGGIRKNKPSTTAYNEFSSLPGRASEPGVLLSIGTGLRDESHDGFAKNRGFFPRTAEKTAIVKNMVAKYTDSESEHEAMLKVARGNTGWYRRVNVPGLENMELDDWKSGYQKNTGKRVPGLRTIATMEECVTKYFSREFNPSLDNSASPKEVIEQVAEKLVRTRRYWMERGRHVSGGF</sequence>
<dbReference type="GO" id="GO:0047499">
    <property type="term" value="F:calcium-independent phospholipase A2 activity"/>
    <property type="evidence" value="ECO:0007669"/>
    <property type="project" value="TreeGrafter"/>
</dbReference>
<name>A0A8E2EVL6_9PEZI</name>
<evidence type="ECO:0000313" key="4">
    <source>
        <dbReference type="Proteomes" id="UP000250140"/>
    </source>
</evidence>
<dbReference type="AlphaFoldDB" id="A0A8E2EVL6"/>
<evidence type="ECO:0000256" key="1">
    <source>
        <dbReference type="ARBA" id="ARBA00022801"/>
    </source>
</evidence>
<keyword evidence="2" id="KW-0442">Lipid degradation</keyword>
<dbReference type="PANTHER" id="PTHR24185:SF1">
    <property type="entry name" value="CALCIUM-INDEPENDENT PHOSPHOLIPASE A2-GAMMA"/>
    <property type="match status" value="1"/>
</dbReference>
<keyword evidence="2" id="KW-0443">Lipid metabolism</keyword>
<evidence type="ECO:0000313" key="3">
    <source>
        <dbReference type="EMBL" id="OCL05695.1"/>
    </source>
</evidence>
<dbReference type="GO" id="GO:0016042">
    <property type="term" value="P:lipid catabolic process"/>
    <property type="evidence" value="ECO:0007669"/>
    <property type="project" value="UniProtKB-KW"/>
</dbReference>
<dbReference type="Proteomes" id="UP000250140">
    <property type="component" value="Unassembled WGS sequence"/>
</dbReference>
<dbReference type="PANTHER" id="PTHR24185">
    <property type="entry name" value="CALCIUM-INDEPENDENT PHOSPHOLIPASE A2-GAMMA"/>
    <property type="match status" value="1"/>
</dbReference>
<keyword evidence="4" id="KW-1185">Reference proteome</keyword>
<dbReference type="Gene3D" id="3.40.1090.10">
    <property type="entry name" value="Cytosolic phospholipase A2 catalytic domain"/>
    <property type="match status" value="1"/>
</dbReference>
<evidence type="ECO:0008006" key="5">
    <source>
        <dbReference type="Google" id="ProtNLM"/>
    </source>
</evidence>
<dbReference type="SUPFAM" id="SSF52151">
    <property type="entry name" value="FabD/lysophospholipase-like"/>
    <property type="match status" value="1"/>
</dbReference>
<dbReference type="EMBL" id="KV750232">
    <property type="protein sequence ID" value="OCL05695.1"/>
    <property type="molecule type" value="Genomic_DNA"/>
</dbReference>
<dbReference type="OrthoDB" id="626167at2759"/>
<reference evidence="3 4" key="1">
    <citation type="journal article" date="2016" name="Nat. Commun.">
        <title>Ectomycorrhizal ecology is imprinted in the genome of the dominant symbiotic fungus Cenococcum geophilum.</title>
        <authorList>
            <consortium name="DOE Joint Genome Institute"/>
            <person name="Peter M."/>
            <person name="Kohler A."/>
            <person name="Ohm R.A."/>
            <person name="Kuo A."/>
            <person name="Krutzmann J."/>
            <person name="Morin E."/>
            <person name="Arend M."/>
            <person name="Barry K.W."/>
            <person name="Binder M."/>
            <person name="Choi C."/>
            <person name="Clum A."/>
            <person name="Copeland A."/>
            <person name="Grisel N."/>
            <person name="Haridas S."/>
            <person name="Kipfer T."/>
            <person name="LaButti K."/>
            <person name="Lindquist E."/>
            <person name="Lipzen A."/>
            <person name="Maire R."/>
            <person name="Meier B."/>
            <person name="Mihaltcheva S."/>
            <person name="Molinier V."/>
            <person name="Murat C."/>
            <person name="Poggeler S."/>
            <person name="Quandt C.A."/>
            <person name="Sperisen C."/>
            <person name="Tritt A."/>
            <person name="Tisserant E."/>
            <person name="Crous P.W."/>
            <person name="Henrissat B."/>
            <person name="Nehls U."/>
            <person name="Egli S."/>
            <person name="Spatafora J.W."/>
            <person name="Grigoriev I.V."/>
            <person name="Martin F.M."/>
        </authorList>
    </citation>
    <scope>NUCLEOTIDE SEQUENCE [LARGE SCALE GENOMIC DNA]</scope>
    <source>
        <strain evidence="3 4">CBS 207.34</strain>
    </source>
</reference>
<dbReference type="GO" id="GO:0016020">
    <property type="term" value="C:membrane"/>
    <property type="evidence" value="ECO:0007669"/>
    <property type="project" value="TreeGrafter"/>
</dbReference>
<proteinExistence type="predicted"/>
<evidence type="ECO:0000256" key="2">
    <source>
        <dbReference type="ARBA" id="ARBA00022963"/>
    </source>
</evidence>
<gene>
    <name evidence="3" type="ORF">AOQ84DRAFT_379327</name>
</gene>
<dbReference type="InterPro" id="IPR016035">
    <property type="entry name" value="Acyl_Trfase/lysoPLipase"/>
</dbReference>
<protein>
    <recommendedName>
        <fullName evidence="5">PNPLA domain-containing protein</fullName>
    </recommendedName>
</protein>
<keyword evidence="1" id="KW-0378">Hydrolase</keyword>
<dbReference type="GO" id="GO:0019369">
    <property type="term" value="P:arachidonate metabolic process"/>
    <property type="evidence" value="ECO:0007669"/>
    <property type="project" value="TreeGrafter"/>
</dbReference>
<accession>A0A8E2EVL6</accession>
<organism evidence="3 4">
    <name type="scientific">Glonium stellatum</name>
    <dbReference type="NCBI Taxonomy" id="574774"/>
    <lineage>
        <taxon>Eukaryota</taxon>
        <taxon>Fungi</taxon>
        <taxon>Dikarya</taxon>
        <taxon>Ascomycota</taxon>
        <taxon>Pezizomycotina</taxon>
        <taxon>Dothideomycetes</taxon>
        <taxon>Pleosporomycetidae</taxon>
        <taxon>Gloniales</taxon>
        <taxon>Gloniaceae</taxon>
        <taxon>Glonium</taxon>
    </lineage>
</organism>